<dbReference type="EMBL" id="PYWC01000082">
    <property type="protein sequence ID" value="PWW73277.1"/>
    <property type="molecule type" value="Genomic_DNA"/>
</dbReference>
<dbReference type="Proteomes" id="UP000246991">
    <property type="component" value="Unassembled WGS sequence"/>
</dbReference>
<comment type="catalytic activity">
    <reaction evidence="1 6 7">
        <text>ATP-independent breakage of single-stranded DNA, followed by passage and rejoining.</text>
        <dbReference type="EC" id="5.6.2.1"/>
    </reaction>
</comment>
<dbReference type="GO" id="GO:0005694">
    <property type="term" value="C:chromosome"/>
    <property type="evidence" value="ECO:0007669"/>
    <property type="project" value="InterPro"/>
</dbReference>
<evidence type="ECO:0000313" key="12">
    <source>
        <dbReference type="Proteomes" id="UP000246991"/>
    </source>
</evidence>
<dbReference type="GO" id="GO:0006338">
    <property type="term" value="P:chromatin remodeling"/>
    <property type="evidence" value="ECO:0007669"/>
    <property type="project" value="UniProtKB-ARBA"/>
</dbReference>
<dbReference type="Gene3D" id="2.170.11.10">
    <property type="entry name" value="DNA Topoisomerase I, domain 2"/>
    <property type="match status" value="1"/>
</dbReference>
<dbReference type="InterPro" id="IPR036202">
    <property type="entry name" value="TopoI_DNA-bd_euk_N_sf"/>
</dbReference>
<gene>
    <name evidence="11" type="ORF">C7212DRAFT_353908</name>
</gene>
<dbReference type="InterPro" id="IPR025834">
    <property type="entry name" value="TopoI_C_dom"/>
</dbReference>
<dbReference type="PANTHER" id="PTHR10290">
    <property type="entry name" value="DNA TOPOISOMERASE I"/>
    <property type="match status" value="1"/>
</dbReference>
<feature type="domain" description="DNA topoisomerase I eukaryotic-type" evidence="10">
    <location>
        <begin position="477"/>
        <end position="926"/>
    </location>
</feature>
<dbReference type="PROSITE" id="PS52038">
    <property type="entry name" value="TOPO_IB_2"/>
    <property type="match status" value="1"/>
</dbReference>
<feature type="active site" description="O-(3'-phospho-DNA)-tyrosine intermediate" evidence="6">
    <location>
        <position position="912"/>
    </location>
</feature>
<feature type="region of interest" description="Disordered" evidence="9">
    <location>
        <begin position="1"/>
        <end position="310"/>
    </location>
</feature>
<proteinExistence type="inferred from homology"/>
<name>A0A317SHR9_9PEZI</name>
<accession>A0A317SHR9</accession>
<dbReference type="Gene3D" id="3.90.15.10">
    <property type="entry name" value="Topoisomerase I, Chain A, domain 3"/>
    <property type="match status" value="1"/>
</dbReference>
<feature type="compositionally biased region" description="Basic and acidic residues" evidence="9">
    <location>
        <begin position="122"/>
        <end position="132"/>
    </location>
</feature>
<dbReference type="InterPro" id="IPR014711">
    <property type="entry name" value="TopoI_cat_a-hlx-sub_euk"/>
</dbReference>
<feature type="coiled-coil region" evidence="8">
    <location>
        <begin position="873"/>
        <end position="900"/>
    </location>
</feature>
<dbReference type="PROSITE" id="PS00176">
    <property type="entry name" value="TOPO_IB_1"/>
    <property type="match status" value="1"/>
</dbReference>
<reference evidence="11 12" key="1">
    <citation type="submission" date="2018-03" db="EMBL/GenBank/DDBJ databases">
        <title>Genomes of Pezizomycetes fungi and the evolution of truffles.</title>
        <authorList>
            <person name="Murat C."/>
            <person name="Payen T."/>
            <person name="Noel B."/>
            <person name="Kuo A."/>
            <person name="Martin F.M."/>
        </authorList>
    </citation>
    <scope>NUCLEOTIDE SEQUENCE [LARGE SCALE GENOMIC DNA]</scope>
    <source>
        <strain evidence="11">091103-1</strain>
    </source>
</reference>
<feature type="compositionally biased region" description="Basic and acidic residues" evidence="9">
    <location>
        <begin position="184"/>
        <end position="208"/>
    </location>
</feature>
<dbReference type="FunFam" id="1.10.132.10:FF:000003">
    <property type="entry name" value="DNA topoisomerase I"/>
    <property type="match status" value="1"/>
</dbReference>
<dbReference type="SUPFAM" id="SSF56349">
    <property type="entry name" value="DNA breaking-rejoining enzymes"/>
    <property type="match status" value="1"/>
</dbReference>
<dbReference type="GO" id="GO:0007059">
    <property type="term" value="P:chromosome segregation"/>
    <property type="evidence" value="ECO:0007669"/>
    <property type="project" value="TreeGrafter"/>
</dbReference>
<feature type="compositionally biased region" description="Acidic residues" evidence="9">
    <location>
        <begin position="300"/>
        <end position="310"/>
    </location>
</feature>
<dbReference type="GO" id="GO:0003677">
    <property type="term" value="F:DNA binding"/>
    <property type="evidence" value="ECO:0007669"/>
    <property type="project" value="UniProtKB-UniRule"/>
</dbReference>
<keyword evidence="8" id="KW-0175">Coiled coil</keyword>
<dbReference type="InterPro" id="IPR018521">
    <property type="entry name" value="TopoIB_AS"/>
</dbReference>
<dbReference type="AlphaFoldDB" id="A0A317SHR9"/>
<dbReference type="InterPro" id="IPR014727">
    <property type="entry name" value="TopoI_cat_a/b-sub_euk"/>
</dbReference>
<dbReference type="SMART" id="SM00435">
    <property type="entry name" value="TOPEUc"/>
    <property type="match status" value="1"/>
</dbReference>
<dbReference type="InterPro" id="IPR013034">
    <property type="entry name" value="DNA_topo_DNA_db_N_dom1"/>
</dbReference>
<evidence type="ECO:0000256" key="7">
    <source>
        <dbReference type="RuleBase" id="RU365101"/>
    </source>
</evidence>
<evidence type="ECO:0000256" key="5">
    <source>
        <dbReference type="ARBA" id="ARBA00023235"/>
    </source>
</evidence>
<feature type="compositionally biased region" description="Basic and acidic residues" evidence="9">
    <location>
        <begin position="46"/>
        <end position="58"/>
    </location>
</feature>
<comment type="caution">
    <text evidence="11">The sequence shown here is derived from an EMBL/GenBank/DDBJ whole genome shotgun (WGS) entry which is preliminary data.</text>
</comment>
<dbReference type="Pfam" id="PF14370">
    <property type="entry name" value="Topo_C_assoc"/>
    <property type="match status" value="1"/>
</dbReference>
<dbReference type="InterPro" id="IPR013500">
    <property type="entry name" value="TopoI_cat_euk"/>
</dbReference>
<dbReference type="InterPro" id="IPR013499">
    <property type="entry name" value="TopoI_euk"/>
</dbReference>
<dbReference type="FunFam" id="2.170.11.10:FF:000001">
    <property type="entry name" value="DNA topoisomerase I"/>
    <property type="match status" value="1"/>
</dbReference>
<dbReference type="EC" id="5.6.2.1" evidence="7"/>
<comment type="similarity">
    <text evidence="2 6 7">Belongs to the type IB topoisomerase family.</text>
</comment>
<evidence type="ECO:0000313" key="11">
    <source>
        <dbReference type="EMBL" id="PWW73277.1"/>
    </source>
</evidence>
<keyword evidence="3 6" id="KW-0799">Topoisomerase</keyword>
<comment type="function">
    <text evidence="7">Releases the supercoiling and torsional tension of DNA introduced during the DNA replication and transcription by transiently cleaving and rejoining one strand of the DNA duplex. Introduces a single-strand break via transesterification at the specific target site 5'-[CT]CCTTp site in duplex DNA. The scissile phosphodiester is attacked by the catalytic tyrosine of the enzyme, resulting in the formation of a DNA-(3'-phosphotyrosyl)-enzyme intermediate and the expulsion of a 5'-OH DNA strand. The free DNA strand then undergoes passage around the unbroken strand thus removing DNA supercoils. Finally, in the religation step, the DNA 5'-OH attacks the covalent intermediate to expel the active-site tyrosine and restore the DNA phosphodiester backbone.</text>
</comment>
<evidence type="ECO:0000256" key="1">
    <source>
        <dbReference type="ARBA" id="ARBA00000213"/>
    </source>
</evidence>
<dbReference type="STRING" id="42249.A0A317SHR9"/>
<feature type="compositionally biased region" description="Polar residues" evidence="9">
    <location>
        <begin position="18"/>
        <end position="43"/>
    </location>
</feature>
<keyword evidence="12" id="KW-1185">Reference proteome</keyword>
<evidence type="ECO:0000256" key="6">
    <source>
        <dbReference type="PROSITE-ProRule" id="PRU01382"/>
    </source>
</evidence>
<dbReference type="InterPro" id="IPR001631">
    <property type="entry name" value="TopoI"/>
</dbReference>
<dbReference type="PANTHER" id="PTHR10290:SF3">
    <property type="entry name" value="DNA TOPOISOMERASE 1"/>
    <property type="match status" value="1"/>
</dbReference>
<dbReference type="FunFam" id="1.10.10.41:FF:000001">
    <property type="entry name" value="DNA topoisomerase I"/>
    <property type="match status" value="1"/>
</dbReference>
<evidence type="ECO:0000256" key="3">
    <source>
        <dbReference type="ARBA" id="ARBA00023029"/>
    </source>
</evidence>
<dbReference type="Pfam" id="PF01028">
    <property type="entry name" value="Topoisom_I"/>
    <property type="match status" value="1"/>
</dbReference>
<keyword evidence="4 6" id="KW-0238">DNA-binding</keyword>
<dbReference type="CDD" id="cd00659">
    <property type="entry name" value="Topo_IB_C"/>
    <property type="match status" value="1"/>
</dbReference>
<dbReference type="InterPro" id="IPR008336">
    <property type="entry name" value="TopoI_DNA-bd_euk"/>
</dbReference>
<dbReference type="GO" id="GO:0006265">
    <property type="term" value="P:DNA topological change"/>
    <property type="evidence" value="ECO:0007669"/>
    <property type="project" value="UniProtKB-UniRule"/>
</dbReference>
<evidence type="ECO:0000256" key="4">
    <source>
        <dbReference type="ARBA" id="ARBA00023125"/>
    </source>
</evidence>
<dbReference type="FunFam" id="3.90.15.10:FF:000002">
    <property type="entry name" value="DNA topoisomerase I"/>
    <property type="match status" value="1"/>
</dbReference>
<dbReference type="OrthoDB" id="47179at2759"/>
<dbReference type="CDD" id="cd03488">
    <property type="entry name" value="Topoisomer_IB_N_htopoI_like"/>
    <property type="match status" value="1"/>
</dbReference>
<sequence>MSSSEDDRPLAAMHGARTNGTSSTVSADTNGTTPGPTFANKNPKSVGHETGGRFDKMANKSTNGVRPVGTAVVPLVNGSVGDSGGLGRGKRKGRQAPIKESGSSSEDSDAPLNKRRRTSNAIRKENGLKQEESSSDDDVPLAKKTAAKRRNAPSPTLVKREKKPSAPLRRDSSDSDIPLAAAKLAKEKQRIEQKAAKTAKEIRAEENKAATAAGAKRKPAGNANTSELAKKTGKAPLKKANGIKKEESSDDDVPLAKKRKGVVQKPTESTKKVAPGKKIKEVDTKPIAGKGKGKAKEETPGEADDEEEEEYKWWENQAETDGTQKWTTLVHNGVLFPPAYEPLPKHVKMKYAGVEVTLPVEAEEVAGFFGAMLDTQHALNPTFAENFFKDFQTILKQSGGAKGPDGKSVNILAFQKCDFKPMYDYFEEKKAEKKALGTAGRKALKAEKDKAEEKYLYCYLDGRKEKVGNFRVEPPGLFRGRGEHPKTGMVKARVQPEQVTINIGKEATVPAPPPGHNWADVIHDNTVTWLATWKENINGNIKYVMLAATSSLKGMSDFKKFEKARELKNHIDRIREDYTRDLKSELMADRQRATAMYLIDKLALRAGNEKSDDEADTVGCCSLRYEHITLELPNIVVFDFLGKDSIRFYQKTPVIHQVFKNLKIFKKAPKTKGDMIFDRLDTTQLNKHLQNYMQGLSAKVFRTYNASWTMQEQLDEIPNEGAVHEKYAAYNLANKKVAILCNHQRTVSTTHEIMMQKQEEKIKGLRYQKLRLKRMILSLEPARKKKNPTFFRPDPEIDDEEWIRDHQVFLIEQEKDRITKKFEKENEKLRESGEKGLKDKDLKERLQIIKEMEAEFKTENKTGKIDPKRGATIEKLEAQVQKMEERIKKQETEAQVREDNKTVALGTSKINYIDPRLTVMFCKKYDVPIEKIFAKTLRDKFKWAIESADEDWKF</sequence>
<dbReference type="InterPro" id="IPR051062">
    <property type="entry name" value="Topoisomerase_IB"/>
</dbReference>
<dbReference type="SUPFAM" id="SSF56741">
    <property type="entry name" value="Eukaryotic DNA topoisomerase I, N-terminal DNA-binding fragment"/>
    <property type="match status" value="1"/>
</dbReference>
<evidence type="ECO:0000256" key="2">
    <source>
        <dbReference type="ARBA" id="ARBA00006645"/>
    </source>
</evidence>
<evidence type="ECO:0000256" key="8">
    <source>
        <dbReference type="SAM" id="Coils"/>
    </source>
</evidence>
<dbReference type="Gene3D" id="1.10.10.41">
    <property type="entry name" value="Yeast DNA topoisomerase - domain 1"/>
    <property type="match status" value="1"/>
</dbReference>
<dbReference type="GO" id="GO:0006260">
    <property type="term" value="P:DNA replication"/>
    <property type="evidence" value="ECO:0007669"/>
    <property type="project" value="TreeGrafter"/>
</dbReference>
<evidence type="ECO:0000259" key="10">
    <source>
        <dbReference type="SMART" id="SM00435"/>
    </source>
</evidence>
<dbReference type="GO" id="GO:0005730">
    <property type="term" value="C:nucleolus"/>
    <property type="evidence" value="ECO:0007669"/>
    <property type="project" value="TreeGrafter"/>
</dbReference>
<dbReference type="GO" id="GO:0003917">
    <property type="term" value="F:DNA topoisomerase type I (single strand cut, ATP-independent) activity"/>
    <property type="evidence" value="ECO:0007669"/>
    <property type="project" value="UniProtKB-UniRule"/>
</dbReference>
<protein>
    <recommendedName>
        <fullName evidence="7">DNA topoisomerase I</fullName>
        <ecNumber evidence="7">5.6.2.1</ecNumber>
    </recommendedName>
    <alternativeName>
        <fullName evidence="7">DNA topoisomerase 1</fullName>
    </alternativeName>
</protein>
<dbReference type="InterPro" id="IPR048045">
    <property type="entry name" value="Topoisomer_I_DNA-bd"/>
</dbReference>
<dbReference type="InterPro" id="IPR011010">
    <property type="entry name" value="DNA_brk_join_enz"/>
</dbReference>
<dbReference type="InterPro" id="IPR013030">
    <property type="entry name" value="DNA_topo_DNA_db_N_dom2"/>
</dbReference>
<keyword evidence="5 6" id="KW-0413">Isomerase</keyword>
<dbReference type="Pfam" id="PF02919">
    <property type="entry name" value="Topoisom_I_N"/>
    <property type="match status" value="1"/>
</dbReference>
<dbReference type="Gene3D" id="1.10.132.10">
    <property type="match status" value="2"/>
</dbReference>
<organism evidence="11 12">
    <name type="scientific">Tuber magnatum</name>
    <name type="common">white Piedmont truffle</name>
    <dbReference type="NCBI Taxonomy" id="42249"/>
    <lineage>
        <taxon>Eukaryota</taxon>
        <taxon>Fungi</taxon>
        <taxon>Dikarya</taxon>
        <taxon>Ascomycota</taxon>
        <taxon>Pezizomycotina</taxon>
        <taxon>Pezizomycetes</taxon>
        <taxon>Pezizales</taxon>
        <taxon>Tuberaceae</taxon>
        <taxon>Tuber</taxon>
    </lineage>
</organism>
<dbReference type="PRINTS" id="PR00416">
    <property type="entry name" value="EUTPISMRASEI"/>
</dbReference>
<evidence type="ECO:0000256" key="9">
    <source>
        <dbReference type="SAM" id="MobiDB-lite"/>
    </source>
</evidence>